<feature type="transmembrane region" description="Helical" evidence="7">
    <location>
        <begin position="358"/>
        <end position="378"/>
    </location>
</feature>
<dbReference type="OrthoDB" id="10054429at2759"/>
<dbReference type="PANTHER" id="PTHR45649:SF9">
    <property type="entry name" value="AMINO-ACID PERMEASE 2"/>
    <property type="match status" value="1"/>
</dbReference>
<evidence type="ECO:0000313" key="9">
    <source>
        <dbReference type="Proteomes" id="UP000812966"/>
    </source>
</evidence>
<dbReference type="PANTHER" id="PTHR45649">
    <property type="entry name" value="AMINO-ACID PERMEASE BAT1"/>
    <property type="match status" value="1"/>
</dbReference>
<evidence type="ECO:0000256" key="5">
    <source>
        <dbReference type="ARBA" id="ARBA00023136"/>
    </source>
</evidence>
<accession>A0A8K0NW07</accession>
<keyword evidence="5 7" id="KW-0472">Membrane</keyword>
<dbReference type="PIRSF" id="PIRSF006060">
    <property type="entry name" value="AA_transporter"/>
    <property type="match status" value="1"/>
</dbReference>
<feature type="transmembrane region" description="Helical" evidence="7">
    <location>
        <begin position="104"/>
        <end position="129"/>
    </location>
</feature>
<dbReference type="Proteomes" id="UP000812966">
    <property type="component" value="Unassembled WGS sequence"/>
</dbReference>
<evidence type="ECO:0000256" key="4">
    <source>
        <dbReference type="ARBA" id="ARBA00022989"/>
    </source>
</evidence>
<dbReference type="Gene3D" id="1.20.1740.10">
    <property type="entry name" value="Amino acid/polyamine transporter I"/>
    <property type="match status" value="1"/>
</dbReference>
<gene>
    <name evidence="8" type="ORF">FFLO_00061</name>
</gene>
<dbReference type="GO" id="GO:0006865">
    <property type="term" value="P:amino acid transport"/>
    <property type="evidence" value="ECO:0007669"/>
    <property type="project" value="InterPro"/>
</dbReference>
<sequence length="573" mass="61860">MSTPHLYASETRQRRTSAAATHDRMADVSPSAVEDQSSSRSPSIGDTNLDSDDAELARLGYKSEMLREFGNLSTFSFAFSIMGMCSSIATTFNTPLLSGGPASVVWCWLIGAILNISLGASIAEIVSAYPTNGGLYTASASLVPARWRAITGWIVGWLNLLGQCAGVASTEYGLARMIWAGCNVGYDGDFEVSTGMQFGLFVGLLIVHGFLNSLKTRDLAFLTSGFVFVNVGATLIIIIVLLATTGRANMHPASYVFGNVVNQSGWESDGLAFMLGFLSVQWTMTDYDAAAHISEEVKKASIAAPVAIFVAVIGTGMLGWVLNVVMVLCSGDLADLPGPSGSAFLQIMANRMGKTGALVIWPFVCLVAFFTVQTALQANARTFYAFSRDGGLPDRGLFGRVNRYTKTPIWSVWLVVGIAILMGCLDWASTIASQAIFSMCALALDLSYTIPVIGRRLFEHRPDVNFKPGPFYMGKWGLPVNIVMVLWTAFEVIILAFPAVKPITALTMNYSSVITVGVMVLSGLWYIAGAHKHYHGPQSNVDEHVAPVEVSPYEDQKVVSDDREGKDYQRTDL</sequence>
<protein>
    <recommendedName>
        <fullName evidence="10">Amino acid permease</fullName>
    </recommendedName>
</protein>
<feature type="transmembrane region" description="Helical" evidence="7">
    <location>
        <begin position="478"/>
        <end position="498"/>
    </location>
</feature>
<evidence type="ECO:0000256" key="2">
    <source>
        <dbReference type="ARBA" id="ARBA00022448"/>
    </source>
</evidence>
<comment type="caution">
    <text evidence="8">The sequence shown here is derived from an EMBL/GenBank/DDBJ whole genome shotgun (WGS) entry which is preliminary data.</text>
</comment>
<evidence type="ECO:0000313" key="8">
    <source>
        <dbReference type="EMBL" id="KAG7580090.1"/>
    </source>
</evidence>
<comment type="subcellular location">
    <subcellularLocation>
        <location evidence="1">Membrane</location>
        <topology evidence="1">Multi-pass membrane protein</topology>
    </subcellularLocation>
</comment>
<dbReference type="GO" id="GO:0016020">
    <property type="term" value="C:membrane"/>
    <property type="evidence" value="ECO:0007669"/>
    <property type="project" value="UniProtKB-SubCell"/>
</dbReference>
<evidence type="ECO:0000256" key="3">
    <source>
        <dbReference type="ARBA" id="ARBA00022692"/>
    </source>
</evidence>
<feature type="compositionally biased region" description="Polar residues" evidence="6">
    <location>
        <begin position="34"/>
        <end position="48"/>
    </location>
</feature>
<reference evidence="8" key="1">
    <citation type="submission" date="2020-04" db="EMBL/GenBank/DDBJ databases">
        <title>Analysis of mating type loci in Filobasidium floriforme.</title>
        <authorList>
            <person name="Nowrousian M."/>
        </authorList>
    </citation>
    <scope>NUCLEOTIDE SEQUENCE</scope>
    <source>
        <strain evidence="8">CBS 6242</strain>
    </source>
</reference>
<dbReference type="GO" id="GO:0022857">
    <property type="term" value="F:transmembrane transporter activity"/>
    <property type="evidence" value="ECO:0007669"/>
    <property type="project" value="InterPro"/>
</dbReference>
<dbReference type="InterPro" id="IPR002293">
    <property type="entry name" value="AA/rel_permease1"/>
</dbReference>
<keyword evidence="9" id="KW-1185">Reference proteome</keyword>
<evidence type="ECO:0000256" key="6">
    <source>
        <dbReference type="SAM" id="MobiDB-lite"/>
    </source>
</evidence>
<proteinExistence type="predicted"/>
<feature type="transmembrane region" description="Helical" evidence="7">
    <location>
        <begin position="435"/>
        <end position="458"/>
    </location>
</feature>
<organism evidence="8 9">
    <name type="scientific">Filobasidium floriforme</name>
    <dbReference type="NCBI Taxonomy" id="5210"/>
    <lineage>
        <taxon>Eukaryota</taxon>
        <taxon>Fungi</taxon>
        <taxon>Dikarya</taxon>
        <taxon>Basidiomycota</taxon>
        <taxon>Agaricomycotina</taxon>
        <taxon>Tremellomycetes</taxon>
        <taxon>Filobasidiales</taxon>
        <taxon>Filobasidiaceae</taxon>
        <taxon>Filobasidium</taxon>
    </lineage>
</organism>
<dbReference type="Pfam" id="PF13520">
    <property type="entry name" value="AA_permease_2"/>
    <property type="match status" value="1"/>
</dbReference>
<feature type="transmembrane region" description="Helical" evidence="7">
    <location>
        <begin position="226"/>
        <end position="250"/>
    </location>
</feature>
<keyword evidence="4 7" id="KW-1133">Transmembrane helix</keyword>
<evidence type="ECO:0000256" key="1">
    <source>
        <dbReference type="ARBA" id="ARBA00004141"/>
    </source>
</evidence>
<feature type="transmembrane region" description="Helical" evidence="7">
    <location>
        <begin position="510"/>
        <end position="528"/>
    </location>
</feature>
<evidence type="ECO:0008006" key="10">
    <source>
        <dbReference type="Google" id="ProtNLM"/>
    </source>
</evidence>
<feature type="transmembrane region" description="Helical" evidence="7">
    <location>
        <begin position="302"/>
        <end position="322"/>
    </location>
</feature>
<dbReference type="PROSITE" id="PS00218">
    <property type="entry name" value="AMINO_ACID_PERMEASE_1"/>
    <property type="match status" value="1"/>
</dbReference>
<dbReference type="EMBL" id="JABELV010000001">
    <property type="protein sequence ID" value="KAG7580090.1"/>
    <property type="molecule type" value="Genomic_DNA"/>
</dbReference>
<evidence type="ECO:0000256" key="7">
    <source>
        <dbReference type="SAM" id="Phobius"/>
    </source>
</evidence>
<keyword evidence="2" id="KW-0813">Transport</keyword>
<feature type="transmembrane region" description="Helical" evidence="7">
    <location>
        <begin position="410"/>
        <end position="429"/>
    </location>
</feature>
<name>A0A8K0NW07_9TREE</name>
<dbReference type="AlphaFoldDB" id="A0A8K0NW07"/>
<feature type="region of interest" description="Disordered" evidence="6">
    <location>
        <begin position="554"/>
        <end position="573"/>
    </location>
</feature>
<keyword evidence="3 7" id="KW-0812">Transmembrane</keyword>
<dbReference type="InterPro" id="IPR004840">
    <property type="entry name" value="Amino_acid_permease_CS"/>
</dbReference>
<feature type="transmembrane region" description="Helical" evidence="7">
    <location>
        <begin position="72"/>
        <end position="92"/>
    </location>
</feature>
<feature type="region of interest" description="Disordered" evidence="6">
    <location>
        <begin position="1"/>
        <end position="51"/>
    </location>
</feature>
<feature type="transmembrane region" description="Helical" evidence="7">
    <location>
        <begin position="196"/>
        <end position="214"/>
    </location>
</feature>